<feature type="region of interest" description="Disordered" evidence="1">
    <location>
        <begin position="1"/>
        <end position="21"/>
    </location>
</feature>
<feature type="region of interest" description="Disordered" evidence="1">
    <location>
        <begin position="171"/>
        <end position="228"/>
    </location>
</feature>
<comment type="caution">
    <text evidence="2">The sequence shown here is derived from an EMBL/GenBank/DDBJ whole genome shotgun (WGS) entry which is preliminary data.</text>
</comment>
<reference evidence="2 3" key="1">
    <citation type="submission" date="2020-08" db="EMBL/GenBank/DDBJ databases">
        <title>Genome sequencing of Purple Non-Sulfur Bacteria from various extreme environments.</title>
        <authorList>
            <person name="Mayer M."/>
        </authorList>
    </citation>
    <scope>NUCLEOTIDE SEQUENCE [LARGE SCALE GENOMIC DNA]</scope>
    <source>
        <strain evidence="2 3">2761</strain>
    </source>
</reference>
<protein>
    <submittedName>
        <fullName evidence="2">Uncharacterized protein</fullName>
    </submittedName>
</protein>
<keyword evidence="3" id="KW-1185">Reference proteome</keyword>
<gene>
    <name evidence="2" type="ORF">GGD90_002351</name>
</gene>
<evidence type="ECO:0000313" key="3">
    <source>
        <dbReference type="Proteomes" id="UP000587070"/>
    </source>
</evidence>
<dbReference type="AlphaFoldDB" id="A0A840G7V4"/>
<sequence length="228" mass="25374">MGHRRRCRRPRPAGFAPSRRWRLGPAGAGRLSLRRQSRLRAPLAGRFVVADGASATTKTPQILSSIAPAMPARWSATRKRVARWSRWGSPFRCSLPFRICPPEPPKVAGPLVSQSKLPRQPAQPAPYPRRPAGGSGNARLRIPGCHGTLQLAAALRADGGRRLRARRLRRADYQTKGGNYDQQNHPHPRPRGRRGSAPAPPEDSPEGSLQRHSRRWRFPSTRYVPSNN</sequence>
<feature type="compositionally biased region" description="Basic residues" evidence="1">
    <location>
        <begin position="1"/>
        <end position="11"/>
    </location>
</feature>
<accession>A0A840G7V4</accession>
<evidence type="ECO:0000256" key="1">
    <source>
        <dbReference type="SAM" id="MobiDB-lite"/>
    </source>
</evidence>
<organism evidence="2 3">
    <name type="scientific">Rhodocyclus tenuis</name>
    <name type="common">Rhodospirillum tenue</name>
    <dbReference type="NCBI Taxonomy" id="1066"/>
    <lineage>
        <taxon>Bacteria</taxon>
        <taxon>Pseudomonadati</taxon>
        <taxon>Pseudomonadota</taxon>
        <taxon>Betaproteobacteria</taxon>
        <taxon>Rhodocyclales</taxon>
        <taxon>Rhodocyclaceae</taxon>
        <taxon>Rhodocyclus</taxon>
    </lineage>
</organism>
<proteinExistence type="predicted"/>
<feature type="region of interest" description="Disordered" evidence="1">
    <location>
        <begin position="108"/>
        <end position="141"/>
    </location>
</feature>
<evidence type="ECO:0000313" key="2">
    <source>
        <dbReference type="EMBL" id="MBB4247965.1"/>
    </source>
</evidence>
<name>A0A840G7V4_RHOTE</name>
<dbReference type="EMBL" id="JACIGE010000008">
    <property type="protein sequence ID" value="MBB4247965.1"/>
    <property type="molecule type" value="Genomic_DNA"/>
</dbReference>
<dbReference type="Proteomes" id="UP000587070">
    <property type="component" value="Unassembled WGS sequence"/>
</dbReference>